<evidence type="ECO:0000313" key="2">
    <source>
        <dbReference type="Proteomes" id="UP000092124"/>
    </source>
</evidence>
<accession>A0A1A6G1H5</accession>
<sequence>MAVHQLDLGKRVVQIGSDECIPPAFGVNKGSKVLAERQLQNRASGTEILEQDHAGLVCDHSLSHEDGAVQFR</sequence>
<evidence type="ECO:0000313" key="1">
    <source>
        <dbReference type="EMBL" id="OBS59660.1"/>
    </source>
</evidence>
<organism evidence="1 2">
    <name type="scientific">Neotoma lepida</name>
    <name type="common">Desert woodrat</name>
    <dbReference type="NCBI Taxonomy" id="56216"/>
    <lineage>
        <taxon>Eukaryota</taxon>
        <taxon>Metazoa</taxon>
        <taxon>Chordata</taxon>
        <taxon>Craniata</taxon>
        <taxon>Vertebrata</taxon>
        <taxon>Euteleostomi</taxon>
        <taxon>Mammalia</taxon>
        <taxon>Eutheria</taxon>
        <taxon>Euarchontoglires</taxon>
        <taxon>Glires</taxon>
        <taxon>Rodentia</taxon>
        <taxon>Myomorpha</taxon>
        <taxon>Muroidea</taxon>
        <taxon>Cricetidae</taxon>
        <taxon>Neotominae</taxon>
        <taxon>Neotoma</taxon>
    </lineage>
</organism>
<gene>
    <name evidence="1" type="ORF">A6R68_09215</name>
</gene>
<comment type="caution">
    <text evidence="1">The sequence shown here is derived from an EMBL/GenBank/DDBJ whole genome shotgun (WGS) entry which is preliminary data.</text>
</comment>
<proteinExistence type="predicted"/>
<dbReference type="AlphaFoldDB" id="A0A1A6G1H5"/>
<reference evidence="1 2" key="1">
    <citation type="submission" date="2016-06" db="EMBL/GenBank/DDBJ databases">
        <title>The Draft Genome Sequence and Annotation of the Desert Woodrat Neotoma lepida.</title>
        <authorList>
            <person name="Campbell M."/>
            <person name="Oakeson K.F."/>
            <person name="Yandell M."/>
            <person name="Halpert J.R."/>
            <person name="Dearing D."/>
        </authorList>
    </citation>
    <scope>NUCLEOTIDE SEQUENCE [LARGE SCALE GENOMIC DNA]</scope>
    <source>
        <strain evidence="1">417</strain>
        <tissue evidence="1">Liver</tissue>
    </source>
</reference>
<name>A0A1A6G1H5_NEOLE</name>
<keyword evidence="2" id="KW-1185">Reference proteome</keyword>
<dbReference type="EMBL" id="LZPO01107985">
    <property type="protein sequence ID" value="OBS59660.1"/>
    <property type="molecule type" value="Genomic_DNA"/>
</dbReference>
<protein>
    <submittedName>
        <fullName evidence="1">Uncharacterized protein</fullName>
    </submittedName>
</protein>
<dbReference type="Proteomes" id="UP000092124">
    <property type="component" value="Unassembled WGS sequence"/>
</dbReference>